<dbReference type="GO" id="GO:0017025">
    <property type="term" value="F:TBP-class protein binding"/>
    <property type="evidence" value="ECO:0007669"/>
    <property type="project" value="InterPro"/>
</dbReference>
<comment type="subcellular location">
    <subcellularLocation>
        <location evidence="1">Nucleus</location>
    </subcellularLocation>
</comment>
<feature type="region of interest" description="Disordered" evidence="3">
    <location>
        <begin position="277"/>
        <end position="298"/>
    </location>
</feature>
<accession>A0A058ZAB4</accession>
<dbReference type="STRING" id="691883.A0A058ZAB4"/>
<evidence type="ECO:0000256" key="3">
    <source>
        <dbReference type="SAM" id="MobiDB-lite"/>
    </source>
</evidence>
<dbReference type="RefSeq" id="XP_009494343.1">
    <property type="nucleotide sequence ID" value="XM_009496068.1"/>
</dbReference>
<feature type="region of interest" description="Disordered" evidence="3">
    <location>
        <begin position="1058"/>
        <end position="1084"/>
    </location>
</feature>
<dbReference type="Pfam" id="PF12157">
    <property type="entry name" value="DUF3591"/>
    <property type="match status" value="3"/>
</dbReference>
<feature type="compositionally biased region" description="Acidic residues" evidence="3">
    <location>
        <begin position="739"/>
        <end position="750"/>
    </location>
</feature>
<dbReference type="EMBL" id="KB932203">
    <property type="protein sequence ID" value="KCV71220.1"/>
    <property type="molecule type" value="Genomic_DNA"/>
</dbReference>
<feature type="region of interest" description="Disordered" evidence="3">
    <location>
        <begin position="377"/>
        <end position="471"/>
    </location>
</feature>
<feature type="region of interest" description="Disordered" evidence="3">
    <location>
        <begin position="218"/>
        <end position="243"/>
    </location>
</feature>
<sequence length="1588" mass="164975">MDNSSRWESLPSVAIAPKDVSEDLTEAQKNVVDRIRPGAPLRFLHITSVGMNWPSKRKTFAAAKPPPTTQAPGGRVITPLVPAIILPDREYAVLQDDMTDFLQPVSPTARAAHAARLRSGLDGLRYAASSALEAEQAFLEAQAAVSLKRERRRRGGGAKAAAISAAAALTKCEGATTRALLALEFIATGRVGRRVVQLSSNLSPAELEEALGPNFRLLQTPAPSAAGDSTSGASTAGSAAGASPASAAGAASSLLGASLALVSWEDDIIWDDDRETGEAAPMDVDSPPGPTPADADPTARLLDAGQVRVSFGVQHAPSWRPVAGDASSETATYPSHLDYYPTRRWHHGLDLDLDRPGINGTPAGWEDLVIWDDGASDDAEEASDDADAGVDAGAEDAPPGASPGANPEGPGDPRADGPDHSQPASPGPVAPAGGEVSAGSETDPVTGEPTAKRRRLAVASSVRLPGARRPGIPDAMLNPQLIIDQSDPHMFLLEVKVKPVTPSEPSQSSVRLPGPLASRRLDLSNLGYYAAKQEGGAEAALAAAAGGVSSIASSGTTSQQFLSRVTLRHSLPALQLMEPLYKTYLTADEIRQLNRPLFQAPTVNLHTLYPSRLILEKKRKRYEANSAGDYATPFLLPRDLALREIVPPADGTPFSVYEPNDLALFEYSEERPPLLSRPGMASILKHYYRRHVPSCGTGVPGPGGAGGLGVGARLRTAGDAGPDARPGDGDGTEPALTHDEDDDEDEDGDATDAFDQEAAARRPPSRLSAAALISKAASRGNLDAADFVLGRTLDAANIARLDQLPFGVVEPLEPNDKSPFGILSPLPTGDHATAIYNNMFRAPVFQHPSPGTDFLVICSNSRYYIRTIPHVWLVGQTLPTMRVPTPGSRDNQEYLRERIESWAVLEFLKAKMSTSSAEAAAVAAAVAASSSKAAAGASTAAAAAAAAASATPSIPESLPDRAFPNVSRAYIRRRLISLAVRHPGSGNLPPQYRLRSPASLQRQLLEPERLCAYESMLYGVRQLKDLGYGLPRGDQAPLEAEEPDVATFAAMATSLAAAGSTGSGAGDPAGPVPGTPGSGAAAGDPLPENLVLGLAPWRVSRNVTDLQTRGVPAINIIGPGDLTRRQESLDLTRPAAGANWTARATGPGARGSAPAGARPGPGPAGDIHHMTEHELDQRDAEINRALALDSTAEVLAGPASVEAMRRLPIPLRRLTLGEARNILALREGLDESDLPDRLWDCLGLLRELRFRVNPHSSRALIAAPQRTPAAELQRQYRREIGHVWARQRRALARPAREAVLAEQCAAARLGRAPTSAPQAPGPELEAVRADLPGLDFSAYPGSIPPSLKITHIVASENAGYVRRTQTLTDPRVIAAYLAARHRRDCEAPPPSADAGAEQPTAAVARAEAAGGVPASAAAPLPTPKQAPSSSAGPTPKQPASPAAASTVGATGPASAKPAKPRAPKKKVPAIGANAATALPAPAAAAVVATAAAGVPRKLTIKRPLPPAGSTDAEMASSSAGGSSELTIKLTAPAAVAAPAPGVSAGSAAAAATNTKRCSSCHQVGHFRTSRACPNYKSKGSGSAASSST</sequence>
<protein>
    <recommendedName>
        <fullName evidence="4">Transcription initiation factor TFIID subunit 1 histone acetyltransferase domain-containing protein</fullName>
    </recommendedName>
</protein>
<feature type="compositionally biased region" description="Low complexity" evidence="3">
    <location>
        <begin position="430"/>
        <end position="441"/>
    </location>
</feature>
<evidence type="ECO:0000256" key="1">
    <source>
        <dbReference type="ARBA" id="ARBA00004123"/>
    </source>
</evidence>
<name>A0A058ZAB4_FONAL</name>
<evidence type="ECO:0000313" key="5">
    <source>
        <dbReference type="EMBL" id="KCV71220.1"/>
    </source>
</evidence>
<feature type="region of interest" description="Disordered" evidence="3">
    <location>
        <begin position="1140"/>
        <end position="1168"/>
    </location>
</feature>
<feature type="compositionally biased region" description="Low complexity" evidence="3">
    <location>
        <begin position="711"/>
        <end position="724"/>
    </location>
</feature>
<dbReference type="GO" id="GO:0016251">
    <property type="term" value="F:RNA polymerase II general transcription initiation factor activity"/>
    <property type="evidence" value="ECO:0007669"/>
    <property type="project" value="InterPro"/>
</dbReference>
<keyword evidence="2" id="KW-0539">Nucleus</keyword>
<organism evidence="5">
    <name type="scientific">Fonticula alba</name>
    <name type="common">Slime mold</name>
    <dbReference type="NCBI Taxonomy" id="691883"/>
    <lineage>
        <taxon>Eukaryota</taxon>
        <taxon>Rotosphaerida</taxon>
        <taxon>Fonticulaceae</taxon>
        <taxon>Fonticula</taxon>
    </lineage>
</organism>
<evidence type="ECO:0000259" key="4">
    <source>
        <dbReference type="Pfam" id="PF12157"/>
    </source>
</evidence>
<feature type="compositionally biased region" description="Low complexity" evidence="3">
    <location>
        <begin position="220"/>
        <end position="243"/>
    </location>
</feature>
<keyword evidence="6" id="KW-1185">Reference proteome</keyword>
<evidence type="ECO:0000256" key="2">
    <source>
        <dbReference type="ARBA" id="ARBA00023242"/>
    </source>
</evidence>
<feature type="domain" description="Transcription initiation factor TFIID subunit 1 histone acetyltransferase" evidence="4">
    <location>
        <begin position="557"/>
        <end position="691"/>
    </location>
</feature>
<feature type="compositionally biased region" description="Low complexity" evidence="3">
    <location>
        <begin position="1396"/>
        <end position="1418"/>
    </location>
</feature>
<evidence type="ECO:0000313" key="6">
    <source>
        <dbReference type="Proteomes" id="UP000030693"/>
    </source>
</evidence>
<dbReference type="Proteomes" id="UP000030693">
    <property type="component" value="Unassembled WGS sequence"/>
</dbReference>
<dbReference type="GO" id="GO:0005669">
    <property type="term" value="C:transcription factor TFIID complex"/>
    <property type="evidence" value="ECO:0007669"/>
    <property type="project" value="InterPro"/>
</dbReference>
<feature type="domain" description="Transcription initiation factor TFIID subunit 1 histone acetyltransferase" evidence="4">
    <location>
        <begin position="803"/>
        <end position="912"/>
    </location>
</feature>
<feature type="compositionally biased region" description="Acidic residues" evidence="3">
    <location>
        <begin position="377"/>
        <end position="388"/>
    </location>
</feature>
<proteinExistence type="predicted"/>
<dbReference type="InterPro" id="IPR040240">
    <property type="entry name" value="TAF1"/>
</dbReference>
<feature type="region of interest" description="Disordered" evidence="3">
    <location>
        <begin position="706"/>
        <end position="750"/>
    </location>
</feature>
<dbReference type="eggNOG" id="KOG0008">
    <property type="taxonomic scope" value="Eukaryota"/>
</dbReference>
<dbReference type="InterPro" id="IPR022591">
    <property type="entry name" value="TAF1_HAT_dom"/>
</dbReference>
<dbReference type="GO" id="GO:0004402">
    <property type="term" value="F:histone acetyltransferase activity"/>
    <property type="evidence" value="ECO:0007669"/>
    <property type="project" value="InterPro"/>
</dbReference>
<feature type="region of interest" description="Disordered" evidence="3">
    <location>
        <begin position="1384"/>
        <end position="1467"/>
    </location>
</feature>
<reference evidence="5" key="1">
    <citation type="submission" date="2013-04" db="EMBL/GenBank/DDBJ databases">
        <title>The Genome Sequence of Fonticula alba ATCC 38817.</title>
        <authorList>
            <consortium name="The Broad Institute Genomics Platform"/>
            <person name="Russ C."/>
            <person name="Cuomo C."/>
            <person name="Burger G."/>
            <person name="Gray M.W."/>
            <person name="Holland P.W.H."/>
            <person name="King N."/>
            <person name="Lang F.B.F."/>
            <person name="Roger A.J."/>
            <person name="Ruiz-Trillo I."/>
            <person name="Brown M."/>
            <person name="Walker B."/>
            <person name="Young S."/>
            <person name="Zeng Q."/>
            <person name="Gargeya S."/>
            <person name="Fitzgerald M."/>
            <person name="Haas B."/>
            <person name="Abouelleil A."/>
            <person name="Allen A.W."/>
            <person name="Alvarado L."/>
            <person name="Arachchi H.M."/>
            <person name="Berlin A.M."/>
            <person name="Chapman S.B."/>
            <person name="Gainer-Dewar J."/>
            <person name="Goldberg J."/>
            <person name="Griggs A."/>
            <person name="Gujja S."/>
            <person name="Hansen M."/>
            <person name="Howarth C."/>
            <person name="Imamovic A."/>
            <person name="Ireland A."/>
            <person name="Larimer J."/>
            <person name="McCowan C."/>
            <person name="Murphy C."/>
            <person name="Pearson M."/>
            <person name="Poon T.W."/>
            <person name="Priest M."/>
            <person name="Roberts A."/>
            <person name="Saif S."/>
            <person name="Shea T."/>
            <person name="Sisk P."/>
            <person name="Sykes S."/>
            <person name="Wortman J."/>
            <person name="Nusbaum C."/>
            <person name="Birren B."/>
        </authorList>
    </citation>
    <scope>NUCLEOTIDE SEQUENCE [LARGE SCALE GENOMIC DNA]</scope>
    <source>
        <strain evidence="5">ATCC 38817</strain>
    </source>
</reference>
<feature type="compositionally biased region" description="Basic residues" evidence="3">
    <location>
        <begin position="1458"/>
        <end position="1467"/>
    </location>
</feature>
<dbReference type="PANTHER" id="PTHR13900">
    <property type="entry name" value="TRANSCRIPTION INITIATION FACTOR TFIID"/>
    <property type="match status" value="1"/>
</dbReference>
<dbReference type="GeneID" id="20526896"/>
<feature type="domain" description="Transcription initiation factor TFIID subunit 1 histone acetyltransferase" evidence="4">
    <location>
        <begin position="962"/>
        <end position="1130"/>
    </location>
</feature>
<feature type="compositionally biased region" description="Low complexity" evidence="3">
    <location>
        <begin position="389"/>
        <end position="405"/>
    </location>
</feature>
<feature type="compositionally biased region" description="Low complexity" evidence="3">
    <location>
        <begin position="1142"/>
        <end position="1158"/>
    </location>
</feature>
<dbReference type="PANTHER" id="PTHR13900:SF0">
    <property type="entry name" value="TRANSCRIPTION INITIATION FACTOR TFIID SUBUNIT 1"/>
    <property type="match status" value="1"/>
</dbReference>
<dbReference type="GO" id="GO:0051123">
    <property type="term" value="P:RNA polymerase II preinitiation complex assembly"/>
    <property type="evidence" value="ECO:0007669"/>
    <property type="project" value="TreeGrafter"/>
</dbReference>
<dbReference type="OrthoDB" id="5752at2759"/>
<gene>
    <name evidence="5" type="ORF">H696_02171</name>
</gene>